<keyword evidence="6" id="KW-1185">Reference proteome</keyword>
<feature type="domain" description="DUF7373" evidence="2">
    <location>
        <begin position="41"/>
        <end position="233"/>
    </location>
</feature>
<name>A0A138AJ27_9ACTN</name>
<evidence type="ECO:0000313" key="6">
    <source>
        <dbReference type="Proteomes" id="UP000070409"/>
    </source>
</evidence>
<dbReference type="Pfam" id="PF24088">
    <property type="entry name" value="DUF7373"/>
    <property type="match status" value="1"/>
</dbReference>
<evidence type="ECO:0000259" key="2">
    <source>
        <dbReference type="Pfam" id="PF24088"/>
    </source>
</evidence>
<evidence type="ECO:0000256" key="1">
    <source>
        <dbReference type="SAM" id="MobiDB-lite"/>
    </source>
</evidence>
<comment type="caution">
    <text evidence="4">The sequence shown here is derived from an EMBL/GenBank/DDBJ whole genome shotgun (WGS) entry which is preliminary data.</text>
</comment>
<protein>
    <recommendedName>
        <fullName evidence="2">DUF7373 domain-containing protein</fullName>
    </recommendedName>
</protein>
<evidence type="ECO:0000313" key="4">
    <source>
        <dbReference type="EMBL" id="KXP10327.1"/>
    </source>
</evidence>
<accession>A0A138AJ27</accession>
<dbReference type="EMBL" id="LSRF01000033">
    <property type="protein sequence ID" value="KXP10327.1"/>
    <property type="molecule type" value="Genomic_DNA"/>
</dbReference>
<reference evidence="4" key="2">
    <citation type="submission" date="2016-02" db="EMBL/GenBank/DDBJ databases">
        <authorList>
            <person name="Teng J.L."/>
            <person name="Yang Y."/>
            <person name="Huang Y."/>
            <person name="Guo F."/>
            <person name="Wei W."/>
            <person name="Chen J.H."/>
            <person name="Wong S.Y."/>
            <person name="Lau S.K."/>
            <person name="Woo P.C."/>
        </authorList>
    </citation>
    <scope>NUCLEOTIDE SEQUENCE</scope>
    <source>
        <strain evidence="4">JCM 15929</strain>
    </source>
</reference>
<dbReference type="InterPro" id="IPR055797">
    <property type="entry name" value="DUF7373"/>
</dbReference>
<dbReference type="EMBL" id="LSRE01000008">
    <property type="protein sequence ID" value="KXP00067.1"/>
    <property type="molecule type" value="Genomic_DNA"/>
</dbReference>
<gene>
    <name evidence="4" type="ORF">AXK60_07665</name>
    <name evidence="3" type="ORF">AXK61_15840</name>
</gene>
<organism evidence="4 5">
    <name type="scientific">Tsukamurella pseudospumae</name>
    <dbReference type="NCBI Taxonomy" id="239498"/>
    <lineage>
        <taxon>Bacteria</taxon>
        <taxon>Bacillati</taxon>
        <taxon>Actinomycetota</taxon>
        <taxon>Actinomycetes</taxon>
        <taxon>Mycobacteriales</taxon>
        <taxon>Tsukamurellaceae</taxon>
        <taxon>Tsukamurella</taxon>
    </lineage>
</organism>
<reference evidence="5" key="1">
    <citation type="submission" date="2016-02" db="EMBL/GenBank/DDBJ databases">
        <authorList>
            <person name="Wen L."/>
            <person name="He K."/>
            <person name="Yang H."/>
        </authorList>
    </citation>
    <scope>NUCLEOTIDE SEQUENCE [LARGE SCALE GENOMIC DNA]</scope>
    <source>
        <strain evidence="5">JCM 15929</strain>
    </source>
</reference>
<feature type="region of interest" description="Disordered" evidence="1">
    <location>
        <begin position="256"/>
        <end position="277"/>
    </location>
</feature>
<sequence>MAILVAGCTPIAGTAVPDPTAMKRFQLNTGNFSTTPRTVTAGNALDAWQQEGWRIASAVVPPWDVDTTLGTTGGGDGSSIPMFTATQLIKTTDAVTAEQAVALGANGYQTGYLASSHDTADRTRLRIGILRFADEAAATRAVAAATAKSPSNTRTVPSDFPVPGASLTLLGTKSNETIVGITTMVPRGNLVAIAGVRAAGTRDDTDRLLALVGRALAAQVAKLGDYRQTPFDATRAEIPPVPMDDDGIVGLTQEPKQAQGSTGLSSNNAPGSGWGDAHAYSLRGHETVSGLERFGSAGPNTVYRFTDEASAARIFTSWVGDKRETIPGITGQYGGCVTGQVLTICLIRQGRYIAESVSQTSDASKQLSAAMFLKLRSAK</sequence>
<proteinExistence type="predicted"/>
<reference evidence="3 6" key="3">
    <citation type="submission" date="2016-02" db="EMBL/GenBank/DDBJ databases">
        <authorList>
            <person name="Teng J.L."/>
            <person name="Tang Y."/>
            <person name="Huang Y."/>
            <person name="Guo F."/>
            <person name="Wei W."/>
            <person name="Chen J.H."/>
            <person name="Wong S.Y."/>
            <person name="Lau S.K."/>
            <person name="Woo P.C."/>
        </authorList>
    </citation>
    <scope>NUCLEOTIDE SEQUENCE [LARGE SCALE GENOMIC DNA]</scope>
    <source>
        <strain evidence="3 6">JCM 13375</strain>
    </source>
</reference>
<feature type="compositionally biased region" description="Polar residues" evidence="1">
    <location>
        <begin position="256"/>
        <end position="270"/>
    </location>
</feature>
<evidence type="ECO:0000313" key="3">
    <source>
        <dbReference type="EMBL" id="KXP00067.1"/>
    </source>
</evidence>
<dbReference type="Proteomes" id="UP000070258">
    <property type="component" value="Unassembled WGS sequence"/>
</dbReference>
<dbReference type="AlphaFoldDB" id="A0A138AJ27"/>
<dbReference type="Proteomes" id="UP000070409">
    <property type="component" value="Unassembled WGS sequence"/>
</dbReference>
<evidence type="ECO:0000313" key="5">
    <source>
        <dbReference type="Proteomes" id="UP000070258"/>
    </source>
</evidence>